<dbReference type="InterPro" id="IPR027939">
    <property type="entry name" value="NMT1/THI5"/>
</dbReference>
<accession>A0A934IQK0</accession>
<evidence type="ECO:0000259" key="1">
    <source>
        <dbReference type="Pfam" id="PF09084"/>
    </source>
</evidence>
<dbReference type="PROSITE" id="PS51318">
    <property type="entry name" value="TAT"/>
    <property type="match status" value="1"/>
</dbReference>
<dbReference type="Gene3D" id="3.40.190.10">
    <property type="entry name" value="Periplasmic binding protein-like II"/>
    <property type="match status" value="2"/>
</dbReference>
<proteinExistence type="predicted"/>
<dbReference type="Pfam" id="PF09084">
    <property type="entry name" value="NMT1"/>
    <property type="match status" value="1"/>
</dbReference>
<gene>
    <name evidence="2" type="ORF">JCR33_21360</name>
</gene>
<evidence type="ECO:0000313" key="3">
    <source>
        <dbReference type="Proteomes" id="UP000609531"/>
    </source>
</evidence>
<evidence type="ECO:0000313" key="2">
    <source>
        <dbReference type="EMBL" id="MBJ3778262.1"/>
    </source>
</evidence>
<keyword evidence="3" id="KW-1185">Reference proteome</keyword>
<dbReference type="Proteomes" id="UP000609531">
    <property type="component" value="Unassembled WGS sequence"/>
</dbReference>
<dbReference type="RefSeq" id="WP_198884177.1">
    <property type="nucleotide sequence ID" value="NZ_JAEKJA010000025.1"/>
</dbReference>
<dbReference type="NCBIfam" id="TIGR01409">
    <property type="entry name" value="TAT_signal_seq"/>
    <property type="match status" value="1"/>
</dbReference>
<dbReference type="PANTHER" id="PTHR31528">
    <property type="entry name" value="4-AMINO-5-HYDROXYMETHYL-2-METHYLPYRIMIDINE PHOSPHATE SYNTHASE THI11-RELATED"/>
    <property type="match status" value="1"/>
</dbReference>
<protein>
    <submittedName>
        <fullName evidence="2">ABC transporter substrate-binding protein</fullName>
    </submittedName>
</protein>
<dbReference type="PANTHER" id="PTHR31528:SF3">
    <property type="entry name" value="THIAMINE BIOSYNTHESIS PROTEIN HI_0357-RELATED"/>
    <property type="match status" value="1"/>
</dbReference>
<sequence>MDNTSRPKSSLSRRNLLKAGGVAAVGVAAGLRFPTPAIAQTKTIKFTLPWLANGSSLFTYVAKNQGFFKSKGLNVEISRGYGSVAAAQSLGANEFDFGYVFAGGIILGAARGLPLKGLATMGYDATMGMLLKADSDITEPKDFDGKKIGNVPASAEAPYWPAFARKTGIDMSSVTMVQMDNRVLEQSVINGQVDSVTAIATSSVPVMLSLNEPCRFMLWSKYGVSLYAGQIATQVATYEAEKELCAAVTEALTEGLVYALKDPEAGIDIFIEEVPEIGIAANGRENARLSQGLMHYTVVSPEAEEHAIGWTDMEKVSGMIDMVMEYGAPADATRPDVDALYTNDLVGDAGKLSAAEWESIKSGLTEYAKILG</sequence>
<dbReference type="AlphaFoldDB" id="A0A934IQK0"/>
<feature type="domain" description="SsuA/THI5-like" evidence="1">
    <location>
        <begin position="57"/>
        <end position="265"/>
    </location>
</feature>
<dbReference type="InterPro" id="IPR006311">
    <property type="entry name" value="TAT_signal"/>
</dbReference>
<dbReference type="GO" id="GO:0009228">
    <property type="term" value="P:thiamine biosynthetic process"/>
    <property type="evidence" value="ECO:0007669"/>
    <property type="project" value="InterPro"/>
</dbReference>
<comment type="caution">
    <text evidence="2">The sequence shown here is derived from an EMBL/GenBank/DDBJ whole genome shotgun (WGS) entry which is preliminary data.</text>
</comment>
<dbReference type="EMBL" id="JAEKJA010000025">
    <property type="protein sequence ID" value="MBJ3778262.1"/>
    <property type="molecule type" value="Genomic_DNA"/>
</dbReference>
<dbReference type="SUPFAM" id="SSF53850">
    <property type="entry name" value="Periplasmic binding protein-like II"/>
    <property type="match status" value="1"/>
</dbReference>
<dbReference type="InterPro" id="IPR015168">
    <property type="entry name" value="SsuA/THI5"/>
</dbReference>
<organism evidence="2 3">
    <name type="scientific">Acuticoccus mangrovi</name>
    <dbReference type="NCBI Taxonomy" id="2796142"/>
    <lineage>
        <taxon>Bacteria</taxon>
        <taxon>Pseudomonadati</taxon>
        <taxon>Pseudomonadota</taxon>
        <taxon>Alphaproteobacteria</taxon>
        <taxon>Hyphomicrobiales</taxon>
        <taxon>Amorphaceae</taxon>
        <taxon>Acuticoccus</taxon>
    </lineage>
</organism>
<name>A0A934IQK0_9HYPH</name>
<dbReference type="InterPro" id="IPR019546">
    <property type="entry name" value="TAT_signal_bac_arc"/>
</dbReference>
<reference evidence="2" key="1">
    <citation type="submission" date="2020-12" db="EMBL/GenBank/DDBJ databases">
        <title>Bacterial taxonomy.</title>
        <authorList>
            <person name="Pan X."/>
        </authorList>
    </citation>
    <scope>NUCLEOTIDE SEQUENCE</scope>
    <source>
        <strain evidence="2">B2012</strain>
    </source>
</reference>